<keyword evidence="4" id="KW-0472">Membrane</keyword>
<feature type="chain" id="PRO_5012565866" evidence="5">
    <location>
        <begin position="20"/>
        <end position="617"/>
    </location>
</feature>
<dbReference type="InterPro" id="IPR003591">
    <property type="entry name" value="Leu-rich_rpt_typical-subtyp"/>
</dbReference>
<dbReference type="Pfam" id="PF13855">
    <property type="entry name" value="LRR_8"/>
    <property type="match status" value="2"/>
</dbReference>
<sequence>MKLFIGVFMNLLLPRIAFSELMELKCDEIKAISYYERYYGTKCTISDVSADSSSTFVIRSANNFEYNKIIQEVEFSNSKLYDMPREIFGTFQFLKKVQANSCGIEDVNKYNFNYASALQELRMRSNKIKKLPNSVFSSITTLTTLDLSSNEINEIEKNAFVSLESLEYLTLSSNKLVELGEDIFKDLTALISIRIDNNKLQIIEENLFANCLNLSEIRIEGNEIAVIKGDAFGKLKDLILLNVASNRLHEINIKTTNVERLWIPYNNLKSLDVNKNLKFLYAPYNELEMINFTGNTEMMELKLRQNSISDLSNISSLTGLEVLDLSYNPLGPLKVSSFARMHDLIKLNLEFTQIKKNSLTYGTFSHNTNLTQLDLSYNQLLQIDFNIFSSLAQLTHLKVDGNNLTEIPFENIKVNFPKLSLISLTDNDWNCSYLSNMIKQLRAMNVIVYVFTKYRVYDEMNVDGIRCHNNATKHVYWRSPIAHLDDNEANLSENDIRTPETDLNANLTKIWDKISELQIKMFKMNQKINNVNDGKSFVYNNHETQIPESVGKNLIVQSEVSSIKVILYLMFFIMMFFMFVTIIKFVKSYGSLQRFYYPNESFRRSTATIQTTMEHVM</sequence>
<dbReference type="SMART" id="SM00365">
    <property type="entry name" value="LRR_SD22"/>
    <property type="match status" value="6"/>
</dbReference>
<dbReference type="AlphaFoldDB" id="A0A1J1IQW0"/>
<dbReference type="PANTHER" id="PTHR24369:SF210">
    <property type="entry name" value="CHAOPTIN-RELATED"/>
    <property type="match status" value="1"/>
</dbReference>
<name>A0A1J1IQW0_9DIPT</name>
<keyword evidence="7" id="KW-1185">Reference proteome</keyword>
<keyword evidence="3" id="KW-0677">Repeat</keyword>
<feature type="signal peptide" evidence="5">
    <location>
        <begin position="1"/>
        <end position="19"/>
    </location>
</feature>
<protein>
    <submittedName>
        <fullName evidence="6">CLUMA_CG015603, isoform A</fullName>
    </submittedName>
</protein>
<keyword evidence="1" id="KW-0433">Leucine-rich repeat</keyword>
<organism evidence="6 7">
    <name type="scientific">Clunio marinus</name>
    <dbReference type="NCBI Taxonomy" id="568069"/>
    <lineage>
        <taxon>Eukaryota</taxon>
        <taxon>Metazoa</taxon>
        <taxon>Ecdysozoa</taxon>
        <taxon>Arthropoda</taxon>
        <taxon>Hexapoda</taxon>
        <taxon>Insecta</taxon>
        <taxon>Pterygota</taxon>
        <taxon>Neoptera</taxon>
        <taxon>Endopterygota</taxon>
        <taxon>Diptera</taxon>
        <taxon>Nematocera</taxon>
        <taxon>Chironomoidea</taxon>
        <taxon>Chironomidae</taxon>
        <taxon>Clunio</taxon>
    </lineage>
</organism>
<reference evidence="6 7" key="1">
    <citation type="submission" date="2015-04" db="EMBL/GenBank/DDBJ databases">
        <authorList>
            <person name="Syromyatnikov M.Y."/>
            <person name="Popov V.N."/>
        </authorList>
    </citation>
    <scope>NUCLEOTIDE SEQUENCE [LARGE SCALE GENOMIC DNA]</scope>
</reference>
<dbReference type="Proteomes" id="UP000183832">
    <property type="component" value="Unassembled WGS sequence"/>
</dbReference>
<dbReference type="PRINTS" id="PR00019">
    <property type="entry name" value="LEURICHRPT"/>
</dbReference>
<dbReference type="PROSITE" id="PS51450">
    <property type="entry name" value="LRR"/>
    <property type="match status" value="2"/>
</dbReference>
<gene>
    <name evidence="6" type="ORF">CLUMA_CG015603</name>
</gene>
<keyword evidence="4" id="KW-0812">Transmembrane</keyword>
<dbReference type="STRING" id="568069.A0A1J1IQW0"/>
<dbReference type="SUPFAM" id="SSF52058">
    <property type="entry name" value="L domain-like"/>
    <property type="match status" value="1"/>
</dbReference>
<dbReference type="FunFam" id="3.80.10.10:FF:001164">
    <property type="entry name" value="GH01279p"/>
    <property type="match status" value="1"/>
</dbReference>
<dbReference type="EMBL" id="CVRI01000057">
    <property type="protein sequence ID" value="CRL02130.1"/>
    <property type="molecule type" value="Genomic_DNA"/>
</dbReference>
<accession>A0A1J1IQW0</accession>
<evidence type="ECO:0000256" key="2">
    <source>
        <dbReference type="ARBA" id="ARBA00022729"/>
    </source>
</evidence>
<keyword evidence="4" id="KW-1133">Transmembrane helix</keyword>
<dbReference type="SUPFAM" id="SSF52047">
    <property type="entry name" value="RNI-like"/>
    <property type="match status" value="1"/>
</dbReference>
<evidence type="ECO:0000256" key="5">
    <source>
        <dbReference type="SAM" id="SignalP"/>
    </source>
</evidence>
<evidence type="ECO:0000313" key="6">
    <source>
        <dbReference type="EMBL" id="CRL02130.1"/>
    </source>
</evidence>
<dbReference type="GO" id="GO:0005886">
    <property type="term" value="C:plasma membrane"/>
    <property type="evidence" value="ECO:0007669"/>
    <property type="project" value="TreeGrafter"/>
</dbReference>
<dbReference type="InterPro" id="IPR001611">
    <property type="entry name" value="Leu-rich_rpt"/>
</dbReference>
<dbReference type="SMART" id="SM00369">
    <property type="entry name" value="LRR_TYP"/>
    <property type="match status" value="7"/>
</dbReference>
<keyword evidence="2 5" id="KW-0732">Signal</keyword>
<dbReference type="InterPro" id="IPR050541">
    <property type="entry name" value="LRR_TM_domain-containing"/>
</dbReference>
<dbReference type="InterPro" id="IPR032675">
    <property type="entry name" value="LRR_dom_sf"/>
</dbReference>
<dbReference type="Gene3D" id="3.80.10.10">
    <property type="entry name" value="Ribonuclease Inhibitor"/>
    <property type="match status" value="2"/>
</dbReference>
<evidence type="ECO:0000256" key="3">
    <source>
        <dbReference type="ARBA" id="ARBA00022737"/>
    </source>
</evidence>
<evidence type="ECO:0000256" key="4">
    <source>
        <dbReference type="SAM" id="Phobius"/>
    </source>
</evidence>
<dbReference type="OrthoDB" id="7789470at2759"/>
<feature type="transmembrane region" description="Helical" evidence="4">
    <location>
        <begin position="565"/>
        <end position="586"/>
    </location>
</feature>
<dbReference type="PANTHER" id="PTHR24369">
    <property type="entry name" value="ANTIGEN BSP, PUTATIVE-RELATED"/>
    <property type="match status" value="1"/>
</dbReference>
<evidence type="ECO:0000256" key="1">
    <source>
        <dbReference type="ARBA" id="ARBA00022614"/>
    </source>
</evidence>
<evidence type="ECO:0000313" key="7">
    <source>
        <dbReference type="Proteomes" id="UP000183832"/>
    </source>
</evidence>
<proteinExistence type="predicted"/>